<evidence type="ECO:0000256" key="3">
    <source>
        <dbReference type="ARBA" id="ARBA00012560"/>
    </source>
</evidence>
<dbReference type="EC" id="2.4.1.25" evidence="3 10"/>
<dbReference type="InterPro" id="IPR003385">
    <property type="entry name" value="Glyco_hydro_77"/>
</dbReference>
<evidence type="ECO:0000256" key="9">
    <source>
        <dbReference type="ARBA" id="ARBA00031501"/>
    </source>
</evidence>
<dbReference type="PANTHER" id="PTHR32438">
    <property type="entry name" value="4-ALPHA-GLUCANOTRANSFERASE DPE1, CHLOROPLASTIC/AMYLOPLASTIC"/>
    <property type="match status" value="1"/>
</dbReference>
<protein>
    <recommendedName>
        <fullName evidence="4 10">4-alpha-glucanotransferase</fullName>
        <ecNumber evidence="3 10">2.4.1.25</ecNumber>
    </recommendedName>
    <alternativeName>
        <fullName evidence="8 10">Amylomaltase</fullName>
    </alternativeName>
    <alternativeName>
        <fullName evidence="9 10">Disproportionating enzyme</fullName>
    </alternativeName>
</protein>
<evidence type="ECO:0000256" key="1">
    <source>
        <dbReference type="ARBA" id="ARBA00000439"/>
    </source>
</evidence>
<evidence type="ECO:0000313" key="11">
    <source>
        <dbReference type="EMBL" id="SKA30492.1"/>
    </source>
</evidence>
<accession>A0A1T4SQM9</accession>
<comment type="similarity">
    <text evidence="2 10">Belongs to the disproportionating enzyme family.</text>
</comment>
<evidence type="ECO:0000256" key="5">
    <source>
        <dbReference type="ARBA" id="ARBA00022676"/>
    </source>
</evidence>
<dbReference type="NCBIfam" id="TIGR00217">
    <property type="entry name" value="malQ"/>
    <property type="match status" value="1"/>
</dbReference>
<dbReference type="RefSeq" id="WP_085936724.1">
    <property type="nucleotide sequence ID" value="NZ_FUWJ01000009.1"/>
</dbReference>
<dbReference type="Proteomes" id="UP000190092">
    <property type="component" value="Unassembled WGS sequence"/>
</dbReference>
<keyword evidence="7 10" id="KW-0119">Carbohydrate metabolism</keyword>
<dbReference type="Gene3D" id="3.20.20.80">
    <property type="entry name" value="Glycosidases"/>
    <property type="match status" value="2"/>
</dbReference>
<evidence type="ECO:0000256" key="10">
    <source>
        <dbReference type="RuleBase" id="RU361207"/>
    </source>
</evidence>
<evidence type="ECO:0000256" key="2">
    <source>
        <dbReference type="ARBA" id="ARBA00005684"/>
    </source>
</evidence>
<evidence type="ECO:0000256" key="6">
    <source>
        <dbReference type="ARBA" id="ARBA00022679"/>
    </source>
</evidence>
<dbReference type="PANTHER" id="PTHR32438:SF5">
    <property type="entry name" value="4-ALPHA-GLUCANOTRANSFERASE DPE1, CHLOROPLASTIC_AMYLOPLASTIC"/>
    <property type="match status" value="1"/>
</dbReference>
<dbReference type="STRING" id="225324.SAMN02745126_04976"/>
<organism evidence="11 12">
    <name type="scientific">Enhydrobacter aerosaccus</name>
    <dbReference type="NCBI Taxonomy" id="225324"/>
    <lineage>
        <taxon>Bacteria</taxon>
        <taxon>Pseudomonadati</taxon>
        <taxon>Pseudomonadota</taxon>
        <taxon>Alphaproteobacteria</taxon>
        <taxon>Hyphomicrobiales</taxon>
        <taxon>Enhydrobacter</taxon>
    </lineage>
</organism>
<keyword evidence="6 10" id="KW-0808">Transferase</keyword>
<evidence type="ECO:0000256" key="4">
    <source>
        <dbReference type="ARBA" id="ARBA00020295"/>
    </source>
</evidence>
<evidence type="ECO:0000256" key="7">
    <source>
        <dbReference type="ARBA" id="ARBA00023277"/>
    </source>
</evidence>
<proteinExistence type="inferred from homology"/>
<gene>
    <name evidence="11" type="ORF">SAMN02745126_04976</name>
</gene>
<evidence type="ECO:0000256" key="8">
    <source>
        <dbReference type="ARBA" id="ARBA00031423"/>
    </source>
</evidence>
<name>A0A1T4SQM9_9HYPH</name>
<dbReference type="GO" id="GO:0004134">
    <property type="term" value="F:4-alpha-glucanotransferase activity"/>
    <property type="evidence" value="ECO:0007669"/>
    <property type="project" value="UniProtKB-EC"/>
</dbReference>
<dbReference type="AlphaFoldDB" id="A0A1T4SQM9"/>
<dbReference type="EMBL" id="FUWJ01000009">
    <property type="protein sequence ID" value="SKA30492.1"/>
    <property type="molecule type" value="Genomic_DNA"/>
</dbReference>
<dbReference type="OrthoDB" id="9761577at2"/>
<comment type="catalytic activity">
    <reaction evidence="1 10">
        <text>Transfers a segment of a (1-&gt;4)-alpha-D-glucan to a new position in an acceptor, which may be glucose or a (1-&gt;4)-alpha-D-glucan.</text>
        <dbReference type="EC" id="2.4.1.25"/>
    </reaction>
</comment>
<reference evidence="12" key="1">
    <citation type="submission" date="2017-02" db="EMBL/GenBank/DDBJ databases">
        <authorList>
            <person name="Varghese N."/>
            <person name="Submissions S."/>
        </authorList>
    </citation>
    <scope>NUCLEOTIDE SEQUENCE [LARGE SCALE GENOMIC DNA]</scope>
    <source>
        <strain evidence="12">ATCC 27094</strain>
    </source>
</reference>
<sequence>MNDEAVRTLAQQVGLAVDWIDAADQPQRVSVPSLLRLLEALGYACCRDADLRDSARRAEQARAHPPLVTTTVGLPTRLDVDADLSAELLLEDGWRQALTIRHGLLSPIGTPGYHRLRYGQREITLAVAPPRCVTVSDIAPGRKLWGLGVQLYSLRREGDGGIGDTTALRDLGKSAAARGASAIAVSPTHSLFPADVGRYGPYSPSNRLFLNPLLADPADALGAKWVEARRLPATPDRLLIDWPQDGGAKYAWLRRLYDDFVINDIRPRTTLASGFHLFVQAGGPALQKHAVCEAEASGDGTPLDYFLFLQWIAEESFARAQADLRAAGMAIGLIGDLAIGLDRGGSQVGADPEHFLGGVSIGAPPDLFNPKGQGWGLTSFSPQSLVSTGFEPFIATVRAALRHAGGLRIDHAMGLKRLWLVPDGCEPGEGAYLSYPMDDLLRLLALESHRHRALIIGEDLGTVPPDFRERCRAAGIGGMDVLWFEREGDGFLPASRWRDDAVAMTSTHDLPTVAGWWRGADLELRRGLGTASQDDVEQRSRDRTALWHSFTEAKVAEGPPPAADRTEPVVDAAIAFTAVTPDPLALIPLEDMLGTVEQPNLPGTIDEHPNWRRRFAEPAATLLDAPAAARRVSLLNKARQ</sequence>
<evidence type="ECO:0000313" key="12">
    <source>
        <dbReference type="Proteomes" id="UP000190092"/>
    </source>
</evidence>
<dbReference type="InterPro" id="IPR017853">
    <property type="entry name" value="GH"/>
</dbReference>
<keyword evidence="12" id="KW-1185">Reference proteome</keyword>
<keyword evidence="5 10" id="KW-0328">Glycosyltransferase</keyword>
<dbReference type="SUPFAM" id="SSF51445">
    <property type="entry name" value="(Trans)glycosidases"/>
    <property type="match status" value="1"/>
</dbReference>
<dbReference type="GO" id="GO:0005975">
    <property type="term" value="P:carbohydrate metabolic process"/>
    <property type="evidence" value="ECO:0007669"/>
    <property type="project" value="InterPro"/>
</dbReference>
<dbReference type="Pfam" id="PF02446">
    <property type="entry name" value="Glyco_hydro_77"/>
    <property type="match status" value="2"/>
</dbReference>